<accession>A0A430RFH0</accession>
<name>A0A430RFH0_THESC</name>
<evidence type="ECO:0000313" key="1">
    <source>
        <dbReference type="EMBL" id="RTH06389.1"/>
    </source>
</evidence>
<dbReference type="EMBL" id="PELR01000036">
    <property type="protein sequence ID" value="RTH06389.1"/>
    <property type="molecule type" value="Genomic_DNA"/>
</dbReference>
<gene>
    <name evidence="2" type="ORF">CSW14_12615</name>
    <name evidence="1" type="ORF">CSW45_01845</name>
</gene>
<reference evidence="3 4" key="1">
    <citation type="journal article" date="2019" name="Extremophiles">
        <title>Biogeography of thermophiles and predominance of Thermus scotoductus in domestic water heaters.</title>
        <authorList>
            <person name="Wilpiszeski R.L."/>
            <person name="Zhang Z."/>
            <person name="House C.H."/>
        </authorList>
    </citation>
    <scope>NUCLEOTIDE SEQUENCE [LARGE SCALE GENOMIC DNA]</scope>
    <source>
        <strain evidence="2 4">1_S1</strain>
        <strain evidence="1 3">32_S32</strain>
    </source>
</reference>
<comment type="caution">
    <text evidence="1">The sequence shown here is derived from an EMBL/GenBank/DDBJ whole genome shotgun (WGS) entry which is preliminary data.</text>
</comment>
<dbReference type="EMBL" id="PEMW01000458">
    <property type="protein sequence ID" value="RTI48429.1"/>
    <property type="molecule type" value="Genomic_DNA"/>
</dbReference>
<organism evidence="1 3">
    <name type="scientific">Thermus scotoductus</name>
    <dbReference type="NCBI Taxonomy" id="37636"/>
    <lineage>
        <taxon>Bacteria</taxon>
        <taxon>Thermotogati</taxon>
        <taxon>Deinococcota</taxon>
        <taxon>Deinococci</taxon>
        <taxon>Thermales</taxon>
        <taxon>Thermaceae</taxon>
        <taxon>Thermus</taxon>
    </lineage>
</organism>
<dbReference type="RefSeq" id="WP_126177567.1">
    <property type="nucleotide sequence ID" value="NZ_PEMO01000059.1"/>
</dbReference>
<evidence type="ECO:0000313" key="2">
    <source>
        <dbReference type="EMBL" id="RTI48429.1"/>
    </source>
</evidence>
<evidence type="ECO:0000313" key="3">
    <source>
        <dbReference type="Proteomes" id="UP000286910"/>
    </source>
</evidence>
<protein>
    <submittedName>
        <fullName evidence="1">Uncharacterized protein</fullName>
    </submittedName>
</protein>
<proteinExistence type="predicted"/>
<dbReference type="AlphaFoldDB" id="A0A430RFH0"/>
<sequence>MARILKEMGFREALAYLFQQEAFYRARGRLVRSPVEYVVGLAYAASLREVPRAWIRALPAMGQAPFNPPNVKGWEGGRAWLGDTALLVRLNLATGLKGPLDLFVFAEGEGLEALVRPEAQLL</sequence>
<dbReference type="Proteomes" id="UP000286910">
    <property type="component" value="Unassembled WGS sequence"/>
</dbReference>
<evidence type="ECO:0000313" key="4">
    <source>
        <dbReference type="Proteomes" id="UP000287467"/>
    </source>
</evidence>
<dbReference type="Pfam" id="PF08811">
    <property type="entry name" value="DUF1800"/>
    <property type="match status" value="1"/>
</dbReference>
<dbReference type="Proteomes" id="UP000287467">
    <property type="component" value="Unassembled WGS sequence"/>
</dbReference>
<dbReference type="InterPro" id="IPR014917">
    <property type="entry name" value="DUF1800"/>
</dbReference>